<sequence length="149" mass="16920">MKLRYNRPNSSSSNLINTDQLNWGTVTPQQVITGRTGELVAFQYFAEIYGVKSVKWVNEVKESGLPFDIIIEGENNSKEYIEVKSTSHANKDWFVISVKEWQFAVEQGGSFTIARVLVSHGNLVRITTYRNPVKLCKSRHLQLAILSSQ</sequence>
<organism evidence="2 3">
    <name type="scientific">Tanacetum coccineum</name>
    <dbReference type="NCBI Taxonomy" id="301880"/>
    <lineage>
        <taxon>Eukaryota</taxon>
        <taxon>Viridiplantae</taxon>
        <taxon>Streptophyta</taxon>
        <taxon>Embryophyta</taxon>
        <taxon>Tracheophyta</taxon>
        <taxon>Spermatophyta</taxon>
        <taxon>Magnoliopsida</taxon>
        <taxon>eudicotyledons</taxon>
        <taxon>Gunneridae</taxon>
        <taxon>Pentapetalae</taxon>
        <taxon>asterids</taxon>
        <taxon>campanulids</taxon>
        <taxon>Asterales</taxon>
        <taxon>Asteraceae</taxon>
        <taxon>Asteroideae</taxon>
        <taxon>Anthemideae</taxon>
        <taxon>Anthemidinae</taxon>
        <taxon>Tanacetum</taxon>
    </lineage>
</organism>
<dbReference type="EMBL" id="BQNB010015081">
    <property type="protein sequence ID" value="GJT35799.1"/>
    <property type="molecule type" value="Genomic_DNA"/>
</dbReference>
<protein>
    <submittedName>
        <fullName evidence="2">Histidine kinase-, DNA gyrase B-, and HSP90-like ATPase family protein</fullName>
    </submittedName>
</protein>
<reference evidence="2" key="1">
    <citation type="journal article" date="2022" name="Int. J. Mol. Sci.">
        <title>Draft Genome of Tanacetum Coccineum: Genomic Comparison of Closely Related Tanacetum-Family Plants.</title>
        <authorList>
            <person name="Yamashiro T."/>
            <person name="Shiraishi A."/>
            <person name="Nakayama K."/>
            <person name="Satake H."/>
        </authorList>
    </citation>
    <scope>NUCLEOTIDE SEQUENCE</scope>
</reference>
<evidence type="ECO:0000259" key="1">
    <source>
        <dbReference type="Pfam" id="PF13020"/>
    </source>
</evidence>
<dbReference type="InterPro" id="IPR024975">
    <property type="entry name" value="NOV_C"/>
</dbReference>
<dbReference type="PANTHER" id="PTHR32387:SF0">
    <property type="entry name" value="PROTEIN NO VEIN"/>
    <property type="match status" value="1"/>
</dbReference>
<proteinExistence type="predicted"/>
<comment type="caution">
    <text evidence="2">The sequence shown here is derived from an EMBL/GenBank/DDBJ whole genome shotgun (WGS) entry which is preliminary data.</text>
</comment>
<evidence type="ECO:0000313" key="2">
    <source>
        <dbReference type="EMBL" id="GJT35799.1"/>
    </source>
</evidence>
<reference evidence="2" key="2">
    <citation type="submission" date="2022-01" db="EMBL/GenBank/DDBJ databases">
        <authorList>
            <person name="Yamashiro T."/>
            <person name="Shiraishi A."/>
            <person name="Satake H."/>
            <person name="Nakayama K."/>
        </authorList>
    </citation>
    <scope>NUCLEOTIDE SEQUENCE</scope>
</reference>
<dbReference type="InterPro" id="IPR052957">
    <property type="entry name" value="Auxin_embryo_med"/>
</dbReference>
<name>A0ABQ5DG74_9ASTR</name>
<feature type="domain" description="Protein NO VEIN C-terminal" evidence="1">
    <location>
        <begin position="37"/>
        <end position="119"/>
    </location>
</feature>
<accession>A0ABQ5DG74</accession>
<keyword evidence="3" id="KW-1185">Reference proteome</keyword>
<dbReference type="Proteomes" id="UP001151760">
    <property type="component" value="Unassembled WGS sequence"/>
</dbReference>
<gene>
    <name evidence="2" type="ORF">Tco_0926218</name>
</gene>
<evidence type="ECO:0000313" key="3">
    <source>
        <dbReference type="Proteomes" id="UP001151760"/>
    </source>
</evidence>
<dbReference type="Pfam" id="PF13020">
    <property type="entry name" value="NOV_C"/>
    <property type="match status" value="1"/>
</dbReference>
<dbReference type="PANTHER" id="PTHR32387">
    <property type="entry name" value="WU:FJ29H11"/>
    <property type="match status" value="1"/>
</dbReference>